<keyword evidence="3" id="KW-1185">Reference proteome</keyword>
<name>A0ABX1E8Y7_9PROT</name>
<evidence type="ECO:0000256" key="1">
    <source>
        <dbReference type="SAM" id="MobiDB-lite"/>
    </source>
</evidence>
<comment type="caution">
    <text evidence="2">The sequence shown here is derived from an EMBL/GenBank/DDBJ whole genome shotgun (WGS) entry which is preliminary data.</text>
</comment>
<dbReference type="RefSeq" id="WP_168032095.1">
    <property type="nucleotide sequence ID" value="NZ_JAAVNE010000024.1"/>
</dbReference>
<proteinExistence type="predicted"/>
<gene>
    <name evidence="2" type="ORF">HEQ75_15325</name>
</gene>
<feature type="region of interest" description="Disordered" evidence="1">
    <location>
        <begin position="1"/>
        <end position="22"/>
    </location>
</feature>
<organism evidence="2 3">
    <name type="scientific">Falsiroseomonas selenitidurans</name>
    <dbReference type="NCBI Taxonomy" id="2716335"/>
    <lineage>
        <taxon>Bacteria</taxon>
        <taxon>Pseudomonadati</taxon>
        <taxon>Pseudomonadota</taxon>
        <taxon>Alphaproteobacteria</taxon>
        <taxon>Acetobacterales</taxon>
        <taxon>Roseomonadaceae</taxon>
        <taxon>Falsiroseomonas</taxon>
    </lineage>
</organism>
<evidence type="ECO:0008006" key="4">
    <source>
        <dbReference type="Google" id="ProtNLM"/>
    </source>
</evidence>
<dbReference type="Proteomes" id="UP000787635">
    <property type="component" value="Unassembled WGS sequence"/>
</dbReference>
<evidence type="ECO:0000313" key="2">
    <source>
        <dbReference type="EMBL" id="NKC32232.1"/>
    </source>
</evidence>
<evidence type="ECO:0000313" key="3">
    <source>
        <dbReference type="Proteomes" id="UP000787635"/>
    </source>
</evidence>
<protein>
    <recommendedName>
        <fullName evidence="4">DUF1127 domain-containing protein</fullName>
    </recommendedName>
</protein>
<accession>A0ABX1E8Y7</accession>
<reference evidence="2 3" key="1">
    <citation type="submission" date="2020-03" db="EMBL/GenBank/DDBJ databases">
        <title>Roseomonas selenitidurans sp. nov. isolated from urban soil.</title>
        <authorList>
            <person name="Liu H."/>
        </authorList>
    </citation>
    <scope>NUCLEOTIDE SEQUENCE [LARGE SCALE GENOMIC DNA]</scope>
    <source>
        <strain evidence="2 3">BU-1</strain>
    </source>
</reference>
<dbReference type="EMBL" id="JAAVNE010000024">
    <property type="protein sequence ID" value="NKC32232.1"/>
    <property type="molecule type" value="Genomic_DNA"/>
</dbReference>
<sequence length="70" mass="8028">MSHSLTLAGARARTRPAPTTRRPGLLRRILRQLAGAETWRRDLLSLDTRLLADIGLTRDEARRIALRRDR</sequence>